<reference evidence="1" key="2">
    <citation type="journal article" date="2015" name="Data Brief">
        <title>Shoot transcriptome of the giant reed, Arundo donax.</title>
        <authorList>
            <person name="Barrero R.A."/>
            <person name="Guerrero F.D."/>
            <person name="Moolhuijzen P."/>
            <person name="Goolsby J.A."/>
            <person name="Tidwell J."/>
            <person name="Bellgard S.E."/>
            <person name="Bellgard M.I."/>
        </authorList>
    </citation>
    <scope>NUCLEOTIDE SEQUENCE</scope>
    <source>
        <tissue evidence="1">Shoot tissue taken approximately 20 cm above the soil surface</tissue>
    </source>
</reference>
<organism evidence="1">
    <name type="scientific">Arundo donax</name>
    <name type="common">Giant reed</name>
    <name type="synonym">Donax arundinaceus</name>
    <dbReference type="NCBI Taxonomy" id="35708"/>
    <lineage>
        <taxon>Eukaryota</taxon>
        <taxon>Viridiplantae</taxon>
        <taxon>Streptophyta</taxon>
        <taxon>Embryophyta</taxon>
        <taxon>Tracheophyta</taxon>
        <taxon>Spermatophyta</taxon>
        <taxon>Magnoliopsida</taxon>
        <taxon>Liliopsida</taxon>
        <taxon>Poales</taxon>
        <taxon>Poaceae</taxon>
        <taxon>PACMAD clade</taxon>
        <taxon>Arundinoideae</taxon>
        <taxon>Arundineae</taxon>
        <taxon>Arundo</taxon>
    </lineage>
</organism>
<dbReference type="AlphaFoldDB" id="A0A0A9HGY7"/>
<name>A0A0A9HGY7_ARUDO</name>
<protein>
    <submittedName>
        <fullName evidence="1">Uncharacterized protein</fullName>
    </submittedName>
</protein>
<accession>A0A0A9HGY7</accession>
<evidence type="ECO:0000313" key="1">
    <source>
        <dbReference type="EMBL" id="JAE36455.1"/>
    </source>
</evidence>
<reference evidence="1" key="1">
    <citation type="submission" date="2014-09" db="EMBL/GenBank/DDBJ databases">
        <authorList>
            <person name="Magalhaes I.L.F."/>
            <person name="Oliveira U."/>
            <person name="Santos F.R."/>
            <person name="Vidigal T.H.D.A."/>
            <person name="Brescovit A.D."/>
            <person name="Santos A.J."/>
        </authorList>
    </citation>
    <scope>NUCLEOTIDE SEQUENCE</scope>
    <source>
        <tissue evidence="1">Shoot tissue taken approximately 20 cm above the soil surface</tissue>
    </source>
</reference>
<proteinExistence type="predicted"/>
<dbReference type="EMBL" id="GBRH01161441">
    <property type="protein sequence ID" value="JAE36455.1"/>
    <property type="molecule type" value="Transcribed_RNA"/>
</dbReference>
<sequence>MITSPNQLRITSLIFSVWYSFTGFCQRIRIWSPTKQTLIRSAVI</sequence>